<dbReference type="EMBL" id="JAIXMP010000016">
    <property type="protein sequence ID" value="KAI9260765.1"/>
    <property type="molecule type" value="Genomic_DNA"/>
</dbReference>
<feature type="compositionally biased region" description="Basic and acidic residues" evidence="1">
    <location>
        <begin position="158"/>
        <end position="167"/>
    </location>
</feature>
<name>A0AAD5PD45_9FUNG</name>
<feature type="compositionally biased region" description="Basic and acidic residues" evidence="1">
    <location>
        <begin position="129"/>
        <end position="142"/>
    </location>
</feature>
<comment type="caution">
    <text evidence="2">The sequence shown here is derived from an EMBL/GenBank/DDBJ whole genome shotgun (WGS) entry which is preliminary data.</text>
</comment>
<dbReference type="Gene3D" id="4.10.60.10">
    <property type="entry name" value="Zinc finger, CCHC-type"/>
    <property type="match status" value="1"/>
</dbReference>
<feature type="compositionally biased region" description="Basic and acidic residues" evidence="1">
    <location>
        <begin position="94"/>
        <end position="112"/>
    </location>
</feature>
<dbReference type="Proteomes" id="UP001209540">
    <property type="component" value="Unassembled WGS sequence"/>
</dbReference>
<protein>
    <recommendedName>
        <fullName evidence="4">CCHC-type domain-containing protein</fullName>
    </recommendedName>
</protein>
<keyword evidence="3" id="KW-1185">Reference proteome</keyword>
<reference evidence="2" key="2">
    <citation type="submission" date="2023-02" db="EMBL/GenBank/DDBJ databases">
        <authorList>
            <consortium name="DOE Joint Genome Institute"/>
            <person name="Mondo S.J."/>
            <person name="Chang Y."/>
            <person name="Wang Y."/>
            <person name="Ahrendt S."/>
            <person name="Andreopoulos W."/>
            <person name="Barry K."/>
            <person name="Beard J."/>
            <person name="Benny G.L."/>
            <person name="Blankenship S."/>
            <person name="Bonito G."/>
            <person name="Cuomo C."/>
            <person name="Desiro A."/>
            <person name="Gervers K.A."/>
            <person name="Hundley H."/>
            <person name="Kuo A."/>
            <person name="LaButti K."/>
            <person name="Lang B.F."/>
            <person name="Lipzen A."/>
            <person name="O'Donnell K."/>
            <person name="Pangilinan J."/>
            <person name="Reynolds N."/>
            <person name="Sandor L."/>
            <person name="Smith M.W."/>
            <person name="Tsang A."/>
            <person name="Grigoriev I.V."/>
            <person name="Stajich J.E."/>
            <person name="Spatafora J.W."/>
        </authorList>
    </citation>
    <scope>NUCLEOTIDE SEQUENCE</scope>
    <source>
        <strain evidence="2">RSA 2281</strain>
    </source>
</reference>
<accession>A0AAD5PD45</accession>
<sequence>MFYSKEYAVIDTTTSDSSIPYEPLKHIIALLGRIQNLATWGGMERHCFYCYQPRHTVAEIPDINKMNKKGHTCRGCGSPDHFIHICPKINNGELGDKQMRTDDGSDIQKDNGDVSNDGNINSHNGNLTNKDRMNENEVHMPSEDETNDNVTSMNLGPRDGKKGKEQHSGITTRAAKFSQSDHACSKNVGHFSNHAACVVHLPY</sequence>
<dbReference type="AlphaFoldDB" id="A0AAD5PD45"/>
<evidence type="ECO:0000313" key="2">
    <source>
        <dbReference type="EMBL" id="KAI9260765.1"/>
    </source>
</evidence>
<feature type="compositionally biased region" description="Polar residues" evidence="1">
    <location>
        <begin position="113"/>
        <end position="128"/>
    </location>
</feature>
<proteinExistence type="predicted"/>
<organism evidence="2 3">
    <name type="scientific">Phascolomyces articulosus</name>
    <dbReference type="NCBI Taxonomy" id="60185"/>
    <lineage>
        <taxon>Eukaryota</taxon>
        <taxon>Fungi</taxon>
        <taxon>Fungi incertae sedis</taxon>
        <taxon>Mucoromycota</taxon>
        <taxon>Mucoromycotina</taxon>
        <taxon>Mucoromycetes</taxon>
        <taxon>Mucorales</taxon>
        <taxon>Lichtheimiaceae</taxon>
        <taxon>Phascolomyces</taxon>
    </lineage>
</organism>
<gene>
    <name evidence="2" type="ORF">BDA99DRAFT_538355</name>
</gene>
<evidence type="ECO:0008006" key="4">
    <source>
        <dbReference type="Google" id="ProtNLM"/>
    </source>
</evidence>
<feature type="region of interest" description="Disordered" evidence="1">
    <location>
        <begin position="93"/>
        <end position="169"/>
    </location>
</feature>
<reference evidence="2" key="1">
    <citation type="journal article" date="2022" name="IScience">
        <title>Evolution of zygomycete secretomes and the origins of terrestrial fungal ecologies.</title>
        <authorList>
            <person name="Chang Y."/>
            <person name="Wang Y."/>
            <person name="Mondo S."/>
            <person name="Ahrendt S."/>
            <person name="Andreopoulos W."/>
            <person name="Barry K."/>
            <person name="Beard J."/>
            <person name="Benny G.L."/>
            <person name="Blankenship S."/>
            <person name="Bonito G."/>
            <person name="Cuomo C."/>
            <person name="Desiro A."/>
            <person name="Gervers K.A."/>
            <person name="Hundley H."/>
            <person name="Kuo A."/>
            <person name="LaButti K."/>
            <person name="Lang B.F."/>
            <person name="Lipzen A."/>
            <person name="O'Donnell K."/>
            <person name="Pangilinan J."/>
            <person name="Reynolds N."/>
            <person name="Sandor L."/>
            <person name="Smith M.E."/>
            <person name="Tsang A."/>
            <person name="Grigoriev I.V."/>
            <person name="Stajich J.E."/>
            <person name="Spatafora J.W."/>
        </authorList>
    </citation>
    <scope>NUCLEOTIDE SEQUENCE</scope>
    <source>
        <strain evidence="2">RSA 2281</strain>
    </source>
</reference>
<evidence type="ECO:0000313" key="3">
    <source>
        <dbReference type="Proteomes" id="UP001209540"/>
    </source>
</evidence>
<evidence type="ECO:0000256" key="1">
    <source>
        <dbReference type="SAM" id="MobiDB-lite"/>
    </source>
</evidence>